<organism evidence="1 2">
    <name type="scientific">Nocardia speluncae</name>
    <dbReference type="NCBI Taxonomy" id="419477"/>
    <lineage>
        <taxon>Bacteria</taxon>
        <taxon>Bacillati</taxon>
        <taxon>Actinomycetota</taxon>
        <taxon>Actinomycetes</taxon>
        <taxon>Mycobacteriales</taxon>
        <taxon>Nocardiaceae</taxon>
        <taxon>Nocardia</taxon>
    </lineage>
</organism>
<gene>
    <name evidence="1" type="ORF">HGA13_22765</name>
</gene>
<dbReference type="EMBL" id="JAAXOO010000006">
    <property type="protein sequence ID" value="NKY35871.1"/>
    <property type="molecule type" value="Genomic_DNA"/>
</dbReference>
<evidence type="ECO:0000313" key="2">
    <source>
        <dbReference type="Proteomes" id="UP000565715"/>
    </source>
</evidence>
<reference evidence="1 2" key="1">
    <citation type="submission" date="2020-04" db="EMBL/GenBank/DDBJ databases">
        <title>MicrobeNet Type strains.</title>
        <authorList>
            <person name="Nicholson A.C."/>
        </authorList>
    </citation>
    <scope>NUCLEOTIDE SEQUENCE [LARGE SCALE GENOMIC DNA]</scope>
    <source>
        <strain evidence="1 2">DSM 45078</strain>
    </source>
</reference>
<proteinExistence type="predicted"/>
<sequence>MAVDTCDLHTEPWVPLTALDIARRDDSELIIRCPESLHCLRGALVTGGRIAPHFRNVAGLCPWIGVGVRDTAPPCGCTPFITTRQLRIVTRPGATPWGPIASIACPGGCREFAPIQAGRIAPHGYRPCPWTGIRLVDQGLHPPLLCAQDYR</sequence>
<dbReference type="Proteomes" id="UP000565715">
    <property type="component" value="Unassembled WGS sequence"/>
</dbReference>
<name>A0A846XHP4_9NOCA</name>
<evidence type="ECO:0000313" key="1">
    <source>
        <dbReference type="EMBL" id="NKY35871.1"/>
    </source>
</evidence>
<dbReference type="RefSeq" id="WP_068045508.1">
    <property type="nucleotide sequence ID" value="NZ_JAAXOO010000006.1"/>
</dbReference>
<dbReference type="AlphaFoldDB" id="A0A846XHP4"/>
<accession>A0A846XHP4</accession>
<comment type="caution">
    <text evidence="1">The sequence shown here is derived from an EMBL/GenBank/DDBJ whole genome shotgun (WGS) entry which is preliminary data.</text>
</comment>
<keyword evidence="2" id="KW-1185">Reference proteome</keyword>
<protein>
    <submittedName>
        <fullName evidence="1">Uncharacterized protein</fullName>
    </submittedName>
</protein>